<evidence type="ECO:0000313" key="1">
    <source>
        <dbReference type="EMBL" id="CAG8661398.1"/>
    </source>
</evidence>
<name>A0ACA9NJI4_9GLOM</name>
<organism evidence="1 2">
    <name type="scientific">Racocetra persica</name>
    <dbReference type="NCBI Taxonomy" id="160502"/>
    <lineage>
        <taxon>Eukaryota</taxon>
        <taxon>Fungi</taxon>
        <taxon>Fungi incertae sedis</taxon>
        <taxon>Mucoromycota</taxon>
        <taxon>Glomeromycotina</taxon>
        <taxon>Glomeromycetes</taxon>
        <taxon>Diversisporales</taxon>
        <taxon>Gigasporaceae</taxon>
        <taxon>Racocetra</taxon>
    </lineage>
</organism>
<comment type="caution">
    <text evidence="1">The sequence shown here is derived from an EMBL/GenBank/DDBJ whole genome shotgun (WGS) entry which is preliminary data.</text>
</comment>
<feature type="non-terminal residue" evidence="1">
    <location>
        <position position="1"/>
    </location>
</feature>
<sequence>PTYPYVFPIRINLIPGSIYIANVTAYTTGELLVKALKNHIENGSSYKLIYYNQEISDSETLENIGVREGGLIKVKYDNNEDQALEKIEESMLDFSIKSSIENNFIISVKTQKGQTIDLYVSNSDTVYIIKLKIQDKEGFLADKQRIIFSGRELKDEHTLEYYNIKKEDTLHIVAKIRCEMFYATSGRKDFDTLPPLTQYMQAPEKLLPGGINTGISCNFCGEFEWEGARYKCSECPDYDLCCDCIMISSLLHDTQHEFQFINPLNHDNASTDISKDSTSSITIFPILPTKKEDLLALLREEEKRRFSSEIQQQYYNVGSDPGNDRDWIDVTDQIQYDLVREFGYSDEAIQLLRRASQLYKVYVRNNISHIGNLTEGMQAPDCSLVSLESSATAVPLIPLCTLIRPGRPLILLGGSYTCPLFRSTSHVLNDIYKKYRSYADFYMIQIREAHASDVWPIGNVVAVKEHVTLADRLAAAREMVRSTQLEIPVLADTMDDTFLNLYSPWPFRFYIILDGILKLVGMPREARYDTTDLVECLETLLENKNS</sequence>
<proteinExistence type="predicted"/>
<protein>
    <submittedName>
        <fullName evidence="1">2878_t:CDS:1</fullName>
    </submittedName>
</protein>
<accession>A0ACA9NJI4</accession>
<dbReference type="Proteomes" id="UP000789920">
    <property type="component" value="Unassembled WGS sequence"/>
</dbReference>
<keyword evidence="2" id="KW-1185">Reference proteome</keyword>
<evidence type="ECO:0000313" key="2">
    <source>
        <dbReference type="Proteomes" id="UP000789920"/>
    </source>
</evidence>
<gene>
    <name evidence="1" type="ORF">RPERSI_LOCUS8289</name>
</gene>
<dbReference type="EMBL" id="CAJVQC010014857">
    <property type="protein sequence ID" value="CAG8661398.1"/>
    <property type="molecule type" value="Genomic_DNA"/>
</dbReference>
<reference evidence="1" key="1">
    <citation type="submission" date="2021-06" db="EMBL/GenBank/DDBJ databases">
        <authorList>
            <person name="Kallberg Y."/>
            <person name="Tangrot J."/>
            <person name="Rosling A."/>
        </authorList>
    </citation>
    <scope>NUCLEOTIDE SEQUENCE</scope>
    <source>
        <strain evidence="1">MA461A</strain>
    </source>
</reference>